<reference evidence="2" key="1">
    <citation type="journal article" date="2019" name="Int. J. Syst. Evol. Microbiol.">
        <title>The Global Catalogue of Microorganisms (GCM) 10K type strain sequencing project: providing services to taxonomists for standard genome sequencing and annotation.</title>
        <authorList>
            <consortium name="The Broad Institute Genomics Platform"/>
            <consortium name="The Broad Institute Genome Sequencing Center for Infectious Disease"/>
            <person name="Wu L."/>
            <person name="Ma J."/>
        </authorList>
    </citation>
    <scope>NUCLEOTIDE SEQUENCE [LARGE SCALE GENOMIC DNA]</scope>
    <source>
        <strain evidence="2">CCUG 48216</strain>
    </source>
</reference>
<sequence>MLISVTAYATSEFIQIRNAAGKVKVQYAAPERQTEPVSNNNFEQQALKKAEPGELIAYYVKDASRVEALDTARLQFAYKEKRWTSYSAFLNEIKRTGVPHLPETVAGYPLEYGTVSPHYPTSQQLNTSPFYQRVLGELRTEAEKAKEQRVFSRAVPWTEAAFVYGVYTSGTAHIGLSANLLHGGDMTVFQEPENRTESVQVENRTVIYNEVDRKEVSYHYLSWYNEEQDAYYMLTTYGGHELSKEELLRLAGELIRKGL</sequence>
<dbReference type="EMBL" id="JBHTKZ010000015">
    <property type="protein sequence ID" value="MFD1181690.1"/>
    <property type="molecule type" value="Genomic_DNA"/>
</dbReference>
<gene>
    <name evidence="1" type="ORF">ACFQ2Z_09995</name>
</gene>
<dbReference type="Proteomes" id="UP001597211">
    <property type="component" value="Unassembled WGS sequence"/>
</dbReference>
<dbReference type="RefSeq" id="WP_240268702.1">
    <property type="nucleotide sequence ID" value="NZ_JAKSXN010000015.1"/>
</dbReference>
<protein>
    <recommendedName>
        <fullName evidence="3">DUF4367 domain-containing protein</fullName>
    </recommendedName>
</protein>
<evidence type="ECO:0000313" key="1">
    <source>
        <dbReference type="EMBL" id="MFD1181690.1"/>
    </source>
</evidence>
<accession>A0ABW3SBU0</accession>
<organism evidence="1 2">
    <name type="scientific">Paenibacillus timonensis</name>
    <dbReference type="NCBI Taxonomy" id="225915"/>
    <lineage>
        <taxon>Bacteria</taxon>
        <taxon>Bacillati</taxon>
        <taxon>Bacillota</taxon>
        <taxon>Bacilli</taxon>
        <taxon>Bacillales</taxon>
        <taxon>Paenibacillaceae</taxon>
        <taxon>Paenibacillus</taxon>
    </lineage>
</organism>
<evidence type="ECO:0008006" key="3">
    <source>
        <dbReference type="Google" id="ProtNLM"/>
    </source>
</evidence>
<evidence type="ECO:0000313" key="2">
    <source>
        <dbReference type="Proteomes" id="UP001597211"/>
    </source>
</evidence>
<name>A0ABW3SBU0_9BACL</name>
<keyword evidence="2" id="KW-1185">Reference proteome</keyword>
<proteinExistence type="predicted"/>
<comment type="caution">
    <text evidence="1">The sequence shown here is derived from an EMBL/GenBank/DDBJ whole genome shotgun (WGS) entry which is preliminary data.</text>
</comment>